<feature type="transmembrane region" description="Helical" evidence="12">
    <location>
        <begin position="356"/>
        <end position="377"/>
    </location>
</feature>
<gene>
    <name evidence="16" type="ORF">HGA05_04765</name>
</gene>
<evidence type="ECO:0000256" key="3">
    <source>
        <dbReference type="ARBA" id="ARBA00008195"/>
    </source>
</evidence>
<protein>
    <submittedName>
        <fullName evidence="16">Arabinosyltransferase</fullName>
    </submittedName>
</protein>
<evidence type="ECO:0000256" key="5">
    <source>
        <dbReference type="ARBA" id="ARBA00022676"/>
    </source>
</evidence>
<sequence length="1137" mass="121968">MTETSTTPAPTDATGRSRRIRIARIVAVVAGLIGIVLALAMAVLPVTYTKVQIKWPQPTSQNASGVENILAPNVSYTPTNLDLSVPCRLAADLPARGGVLVSTVPENGVEAGKVGLFVRATTDRLLVAQRNAVLLNVPRAQAQSTPDCTIVIHADTSGIRGEIQGFSAADGASTSFRLDDPNARPQIIGVYTDLPSTVDTTGLSYSSTVDTRFVSSPTTLKLAAALVGIVMAIASMIALAVLDTQDGRRRRRLLPGRMKRPRGDDEDEDAPALPPGRKPWWHVSVLDALVVAVLIIWLFVGGNTADDGYQVTVGRIAPGAGYLDNYYRYFGVPQDPFGWHYQYLALWMQVSTATPWLRLLPLIFGVLCWFMLSRGAFGRIGSAVRNSRAARWAGAFAFLAVWLAFNNGLRVEPFLAVGILATWLLVERSVATGRLFPLTLAIVVAAFTLTVHPAGAIAAVALIAALRPIFVRLRVRIRRDGWFPTLTPILASGLLVLYEIFADQPLASILEGVKVQGIVGPTNKWWTEAMRYYILQNPTTDGSIARRVGIFMTLFAVILIVLVLLSRRRVPGIATAPLWRIVAILAGAVGVLAFSPTKATHQYGAFATLTGVLVAAATAFISPQVIRRRCNRTFIAAAATYVLAVVFTGRNQWWYVGSYGIPWGDDTPNVAGIKLYQPILLIAVIITLVGAWQYFRDDRRAQLGEPIVEPTSGVRGFLGRMPTYSLAIVLAIVLVFNMISFAKAIQTQRGSWSWASSNVNALRGNPCALADAILVEADPNKGLLSPARVAGQENSSPGAALAGKGMVGFTPNGVATDLQTTYDDDNDADSDQQDPTQTDPSAATDTGENSTGTADTAGGTTSTKGVNGSSVKLPFGLDPGKVPVLGSYGAPGSRASLTSEWYQLPKRSPDAPLVTMSVAGTVGYVDDLAVTHPGPELRLEFGRVEPDGSVTTVASQVPLGIATDPAWRNMRFPLDKAPPRASVVRVVAADTSSDPSGWLAVTPPRVTSMVTLNDLVGSKDPTLLDWEVALAFPCQRPAEVHNGIWEIPKWRITPDADGERVNSRNWMAGNYGGPLGMVDNDLSATVLPSYLRNSWAKDWGSLQRLTPLVDQTPADLVVTQDTHTGLWTPGPMRAIMN</sequence>
<evidence type="ECO:0000259" key="15">
    <source>
        <dbReference type="Pfam" id="PF17689"/>
    </source>
</evidence>
<keyword evidence="6 16" id="KW-0808">Transferase</keyword>
<dbReference type="InterPro" id="IPR042486">
    <property type="entry name" value="Arabino_trans_C_2"/>
</dbReference>
<feature type="compositionally biased region" description="Low complexity" evidence="11">
    <location>
        <begin position="833"/>
        <end position="842"/>
    </location>
</feature>
<feature type="transmembrane region" description="Helical" evidence="12">
    <location>
        <begin position="577"/>
        <end position="597"/>
    </location>
</feature>
<evidence type="ECO:0000256" key="7">
    <source>
        <dbReference type="ARBA" id="ARBA00022692"/>
    </source>
</evidence>
<dbReference type="InterPro" id="IPR027451">
    <property type="entry name" value="EmbABC_dom1"/>
</dbReference>
<dbReference type="Pfam" id="PF04602">
    <property type="entry name" value="Arabinose_trans"/>
    <property type="match status" value="1"/>
</dbReference>
<feature type="transmembrane region" description="Helical" evidence="12">
    <location>
        <begin position="482"/>
        <end position="501"/>
    </location>
</feature>
<evidence type="ECO:0000256" key="1">
    <source>
        <dbReference type="ARBA" id="ARBA00003001"/>
    </source>
</evidence>
<dbReference type="Pfam" id="PF17689">
    <property type="entry name" value="Arabino_trans_N"/>
    <property type="match status" value="1"/>
</dbReference>
<keyword evidence="5" id="KW-0328">Glycosyltransferase</keyword>
<feature type="transmembrane region" description="Helical" evidence="12">
    <location>
        <begin position="675"/>
        <end position="695"/>
    </location>
</feature>
<feature type="domain" description="Arabinosyltransferase C-terminal" evidence="14">
    <location>
        <begin position="738"/>
        <end position="1133"/>
    </location>
</feature>
<feature type="transmembrane region" description="Helical" evidence="12">
    <location>
        <begin position="634"/>
        <end position="655"/>
    </location>
</feature>
<dbReference type="InterPro" id="IPR040920">
    <property type="entry name" value="Arabino_trans_N"/>
</dbReference>
<comment type="similarity">
    <text evidence="3">Belongs to the emb family.</text>
</comment>
<dbReference type="EMBL" id="JAAXPC010000002">
    <property type="protein sequence ID" value="NKY00879.1"/>
    <property type="molecule type" value="Genomic_DNA"/>
</dbReference>
<evidence type="ECO:0000256" key="11">
    <source>
        <dbReference type="SAM" id="MobiDB-lite"/>
    </source>
</evidence>
<keyword evidence="9 12" id="KW-0472">Membrane</keyword>
<evidence type="ECO:0000256" key="8">
    <source>
        <dbReference type="ARBA" id="ARBA00022989"/>
    </source>
</evidence>
<dbReference type="Proteomes" id="UP000563898">
    <property type="component" value="Unassembled WGS sequence"/>
</dbReference>
<comment type="subcellular location">
    <subcellularLocation>
        <location evidence="2">Cell membrane</location>
        <topology evidence="2">Multi-pass membrane protein</topology>
    </subcellularLocation>
</comment>
<dbReference type="Gene3D" id="2.60.120.940">
    <property type="entry name" value="EmbC, C-terminal domain, subdomain 2"/>
    <property type="match status" value="1"/>
</dbReference>
<comment type="caution">
    <text evidence="16">The sequence shown here is derived from an EMBL/GenBank/DDBJ whole genome shotgun (WGS) entry which is preliminary data.</text>
</comment>
<dbReference type="RefSeq" id="WP_006369250.1">
    <property type="nucleotide sequence ID" value="NZ_CP085887.1"/>
</dbReference>
<feature type="transmembrane region" description="Helical" evidence="12">
    <location>
        <begin position="438"/>
        <end position="470"/>
    </location>
</feature>
<evidence type="ECO:0000256" key="6">
    <source>
        <dbReference type="ARBA" id="ARBA00022679"/>
    </source>
</evidence>
<dbReference type="GO" id="GO:0071766">
    <property type="term" value="P:Actinobacterium-type cell wall biogenesis"/>
    <property type="evidence" value="ECO:0007669"/>
    <property type="project" value="InterPro"/>
</dbReference>
<evidence type="ECO:0000256" key="9">
    <source>
        <dbReference type="ARBA" id="ARBA00023136"/>
    </source>
</evidence>
<name>A0A846WIH1_9ACTN</name>
<accession>A0A846WIH1</accession>
<feature type="region of interest" description="Disordered" evidence="11">
    <location>
        <begin position="252"/>
        <end position="273"/>
    </location>
</feature>
<keyword evidence="4" id="KW-1003">Cell membrane</keyword>
<keyword evidence="7 12" id="KW-0812">Transmembrane</keyword>
<feature type="transmembrane region" description="Helical" evidence="12">
    <location>
        <begin position="280"/>
        <end position="300"/>
    </location>
</feature>
<feature type="domain" description="Arabinofuranosyltransferase central" evidence="13">
    <location>
        <begin position="216"/>
        <end position="696"/>
    </location>
</feature>
<feature type="region of interest" description="Disordered" evidence="11">
    <location>
        <begin position="814"/>
        <end position="876"/>
    </location>
</feature>
<evidence type="ECO:0000259" key="14">
    <source>
        <dbReference type="Pfam" id="PF14896"/>
    </source>
</evidence>
<reference evidence="16 17" key="1">
    <citation type="submission" date="2020-04" db="EMBL/GenBank/DDBJ databases">
        <title>MicrobeNet Type strains.</title>
        <authorList>
            <person name="Nicholson A.C."/>
        </authorList>
    </citation>
    <scope>NUCLEOTIDE SEQUENCE [LARGE SCALE GENOMIC DNA]</scope>
    <source>
        <strain evidence="16 17">ATCC BAA-14</strain>
    </source>
</reference>
<dbReference type="Pfam" id="PF14896">
    <property type="entry name" value="Arabino_trans_C"/>
    <property type="match status" value="1"/>
</dbReference>
<evidence type="ECO:0000256" key="12">
    <source>
        <dbReference type="SAM" id="Phobius"/>
    </source>
</evidence>
<dbReference type="AlphaFoldDB" id="A0A846WIH1"/>
<feature type="transmembrane region" description="Helical" evidence="12">
    <location>
        <begin position="603"/>
        <end position="622"/>
    </location>
</feature>
<evidence type="ECO:0000313" key="17">
    <source>
        <dbReference type="Proteomes" id="UP000563898"/>
    </source>
</evidence>
<keyword evidence="10" id="KW-0961">Cell wall biogenesis/degradation</keyword>
<dbReference type="GO" id="GO:0005886">
    <property type="term" value="C:plasma membrane"/>
    <property type="evidence" value="ECO:0007669"/>
    <property type="project" value="UniProtKB-SubCell"/>
</dbReference>
<evidence type="ECO:0000256" key="2">
    <source>
        <dbReference type="ARBA" id="ARBA00004651"/>
    </source>
</evidence>
<organism evidence="16 17">
    <name type="scientific">Gordonia polyisoprenivorans</name>
    <dbReference type="NCBI Taxonomy" id="84595"/>
    <lineage>
        <taxon>Bacteria</taxon>
        <taxon>Bacillati</taxon>
        <taxon>Actinomycetota</taxon>
        <taxon>Actinomycetes</taxon>
        <taxon>Mycobacteriales</taxon>
        <taxon>Gordoniaceae</taxon>
        <taxon>Gordonia</taxon>
    </lineage>
</organism>
<feature type="domain" description="Arabinosyltransferas concanavalin like" evidence="15">
    <location>
        <begin position="48"/>
        <end position="212"/>
    </location>
</feature>
<evidence type="ECO:0000256" key="10">
    <source>
        <dbReference type="ARBA" id="ARBA00023316"/>
    </source>
</evidence>
<feature type="compositionally biased region" description="Acidic residues" evidence="11">
    <location>
        <begin position="822"/>
        <end position="832"/>
    </location>
</feature>
<evidence type="ECO:0000256" key="4">
    <source>
        <dbReference type="ARBA" id="ARBA00022475"/>
    </source>
</evidence>
<feature type="transmembrane region" description="Helical" evidence="12">
    <location>
        <begin position="222"/>
        <end position="242"/>
    </location>
</feature>
<proteinExistence type="inferred from homology"/>
<feature type="compositionally biased region" description="Low complexity" evidence="11">
    <location>
        <begin position="850"/>
        <end position="863"/>
    </location>
</feature>
<dbReference type="Gene3D" id="3.40.190.160">
    <property type="match status" value="1"/>
</dbReference>
<evidence type="ECO:0000259" key="13">
    <source>
        <dbReference type="Pfam" id="PF04602"/>
    </source>
</evidence>
<keyword evidence="8 12" id="KW-1133">Transmembrane helix</keyword>
<evidence type="ECO:0000313" key="16">
    <source>
        <dbReference type="EMBL" id="NKY00879.1"/>
    </source>
</evidence>
<feature type="transmembrane region" description="Helical" evidence="12">
    <location>
        <begin position="544"/>
        <end position="565"/>
    </location>
</feature>
<dbReference type="InterPro" id="IPR007680">
    <property type="entry name" value="Arabino_trans_central"/>
</dbReference>
<dbReference type="Gene3D" id="2.60.120.610">
    <property type="entry name" value="arabinofuranosyltransferase like domain"/>
    <property type="match status" value="1"/>
</dbReference>
<comment type="function">
    <text evidence="1">Arabinosyl transferase responsible for the polymerization of arabinose into the arabinan of arabinogalactan.</text>
</comment>
<dbReference type="InterPro" id="IPR032731">
    <property type="entry name" value="Arabino_trans_C"/>
</dbReference>
<dbReference type="GO" id="GO:0071555">
    <property type="term" value="P:cell wall organization"/>
    <property type="evidence" value="ECO:0007669"/>
    <property type="project" value="UniProtKB-KW"/>
</dbReference>
<feature type="transmembrane region" description="Helical" evidence="12">
    <location>
        <begin position="724"/>
        <end position="742"/>
    </location>
</feature>
<feature type="transmembrane region" description="Helical" evidence="12">
    <location>
        <begin position="25"/>
        <end position="48"/>
    </location>
</feature>
<dbReference type="GO" id="GO:0052636">
    <property type="term" value="F:arabinosyltransferase activity"/>
    <property type="evidence" value="ECO:0007669"/>
    <property type="project" value="InterPro"/>
</dbReference>